<dbReference type="GO" id="GO:0044877">
    <property type="term" value="F:protein-containing complex binding"/>
    <property type="evidence" value="ECO:0007669"/>
    <property type="project" value="TreeGrafter"/>
</dbReference>
<name>A0A1H1N0P5_9MICO</name>
<dbReference type="Proteomes" id="UP000199649">
    <property type="component" value="Chromosome I"/>
</dbReference>
<dbReference type="EMBL" id="LT629734">
    <property type="protein sequence ID" value="SDR92633.1"/>
    <property type="molecule type" value="Genomic_DNA"/>
</dbReference>
<dbReference type="InterPro" id="IPR036291">
    <property type="entry name" value="NAD(P)-bd_dom_sf"/>
</dbReference>
<evidence type="ECO:0000259" key="1">
    <source>
        <dbReference type="Pfam" id="PF13460"/>
    </source>
</evidence>
<dbReference type="PANTHER" id="PTHR12126">
    <property type="entry name" value="NADH-UBIQUINONE OXIDOREDUCTASE 39 KDA SUBUNIT-RELATED"/>
    <property type="match status" value="1"/>
</dbReference>
<dbReference type="InterPro" id="IPR016040">
    <property type="entry name" value="NAD(P)-bd_dom"/>
</dbReference>
<dbReference type="Pfam" id="PF13460">
    <property type="entry name" value="NAD_binding_10"/>
    <property type="match status" value="1"/>
</dbReference>
<dbReference type="STRING" id="684552.SAMN04489719_1138"/>
<accession>A0A1H1N0P5</accession>
<dbReference type="OrthoDB" id="9771302at2"/>
<keyword evidence="3" id="KW-1185">Reference proteome</keyword>
<dbReference type="InterPro" id="IPR051207">
    <property type="entry name" value="ComplexI_NDUFA9_subunit"/>
</dbReference>
<organism evidence="2 3">
    <name type="scientific">Agrococcus carbonis</name>
    <dbReference type="NCBI Taxonomy" id="684552"/>
    <lineage>
        <taxon>Bacteria</taxon>
        <taxon>Bacillati</taxon>
        <taxon>Actinomycetota</taxon>
        <taxon>Actinomycetes</taxon>
        <taxon>Micrococcales</taxon>
        <taxon>Microbacteriaceae</taxon>
        <taxon>Agrococcus</taxon>
    </lineage>
</organism>
<evidence type="ECO:0000313" key="2">
    <source>
        <dbReference type="EMBL" id="SDR92633.1"/>
    </source>
</evidence>
<dbReference type="PANTHER" id="PTHR12126:SF11">
    <property type="entry name" value="NADH DEHYDROGENASE [UBIQUINONE] 1 ALPHA SUBCOMPLEX SUBUNIT 9, MITOCHONDRIAL"/>
    <property type="match status" value="1"/>
</dbReference>
<proteinExistence type="predicted"/>
<dbReference type="Gene3D" id="3.40.50.720">
    <property type="entry name" value="NAD(P)-binding Rossmann-like Domain"/>
    <property type="match status" value="1"/>
</dbReference>
<gene>
    <name evidence="2" type="ORF">SAMN04489719_1138</name>
</gene>
<sequence length="252" mass="26625">MRIVVIGGTGNAGSAIVRALARRGAEAVPLSRSGRAVDGHPGVQADIVSGTGLDAALAAAEVLVDASNSRNPIDPKPFTIGARNAVAAAERVGVQRAVVLSILGVEASKLSYHRRKREQELAYLDSPIETAIIRAAQFHEWSADQFEAGSALGAIPVVLGGRLQPVAVSEVAELVADEALDPSGKRFIEIAGPQVRVSRDLAKAWQAATGARGIIVNGPFPPSMLDYLRSGANLTEQRKGRITFEEWLAQRR</sequence>
<dbReference type="SUPFAM" id="SSF51735">
    <property type="entry name" value="NAD(P)-binding Rossmann-fold domains"/>
    <property type="match status" value="1"/>
</dbReference>
<dbReference type="AlphaFoldDB" id="A0A1H1N0P5"/>
<protein>
    <submittedName>
        <fullName evidence="2">Uncharacterized conserved protein YbjT, contains NAD(P)-binding and DUF2867 domains</fullName>
    </submittedName>
</protein>
<dbReference type="RefSeq" id="WP_092666108.1">
    <property type="nucleotide sequence ID" value="NZ_LT629734.1"/>
</dbReference>
<reference evidence="3" key="1">
    <citation type="submission" date="2016-10" db="EMBL/GenBank/DDBJ databases">
        <authorList>
            <person name="Varghese N."/>
            <person name="Submissions S."/>
        </authorList>
    </citation>
    <scope>NUCLEOTIDE SEQUENCE [LARGE SCALE GENOMIC DNA]</scope>
    <source>
        <strain evidence="3">DSM 22965</strain>
    </source>
</reference>
<evidence type="ECO:0000313" key="3">
    <source>
        <dbReference type="Proteomes" id="UP000199649"/>
    </source>
</evidence>
<feature type="domain" description="NAD(P)-binding" evidence="1">
    <location>
        <begin position="7"/>
        <end position="149"/>
    </location>
</feature>